<dbReference type="InterPro" id="IPR036371">
    <property type="entry name" value="TPK_B1-bd_sf"/>
</dbReference>
<keyword evidence="1" id="KW-0808">Transferase</keyword>
<evidence type="ECO:0000256" key="4">
    <source>
        <dbReference type="ARBA" id="ARBA00022840"/>
    </source>
</evidence>
<dbReference type="Pfam" id="PF04263">
    <property type="entry name" value="TPK_catalytic"/>
    <property type="match status" value="1"/>
</dbReference>
<sequence>MKRVVVVGGGELVHLDLMRIKPEQDFIITADAGLLPLVEAGITPHLAVGDFDTLGLDRLTWLKKLGIPFIQLPFEKGMTDLHFAVEEALKVEPDEVVILGAYGGARIDHALANIGLLEWIEEQGGKGVIYHHTNRLRLLVAPIKIYLNQEVGYSYVSLLPISRRVEGITTSGMRYPLQNGVLIRGRTLGISNELNERTAHIEIHKGKCLLIESSDHAFNQ</sequence>
<keyword evidence="8" id="KW-1185">Reference proteome</keyword>
<dbReference type="Pfam" id="PF04265">
    <property type="entry name" value="TPK_B1_binding"/>
    <property type="match status" value="1"/>
</dbReference>
<keyword evidence="2" id="KW-0547">Nucleotide-binding</keyword>
<dbReference type="EMBL" id="QJKK01000002">
    <property type="protein sequence ID" value="RAL26127.1"/>
    <property type="molecule type" value="Genomic_DNA"/>
</dbReference>
<dbReference type="GO" id="GO:0016301">
    <property type="term" value="F:kinase activity"/>
    <property type="evidence" value="ECO:0007669"/>
    <property type="project" value="UniProtKB-KW"/>
</dbReference>
<proteinExistence type="predicted"/>
<dbReference type="InterPro" id="IPR036759">
    <property type="entry name" value="TPK_catalytic_sf"/>
</dbReference>
<dbReference type="GO" id="GO:0009229">
    <property type="term" value="P:thiamine diphosphate biosynthetic process"/>
    <property type="evidence" value="ECO:0007669"/>
    <property type="project" value="InterPro"/>
</dbReference>
<organism evidence="7 8">
    <name type="scientific">Thermoflavimicrobium daqui</name>
    <dbReference type="NCBI Taxonomy" id="2137476"/>
    <lineage>
        <taxon>Bacteria</taxon>
        <taxon>Bacillati</taxon>
        <taxon>Bacillota</taxon>
        <taxon>Bacilli</taxon>
        <taxon>Bacillales</taxon>
        <taxon>Thermoactinomycetaceae</taxon>
        <taxon>Thermoflavimicrobium</taxon>
    </lineage>
</organism>
<dbReference type="PANTHER" id="PTHR41299:SF1">
    <property type="entry name" value="THIAMINE PYROPHOSPHOKINASE"/>
    <property type="match status" value="1"/>
</dbReference>
<dbReference type="OrthoDB" id="9804377at2"/>
<dbReference type="PANTHER" id="PTHR41299">
    <property type="entry name" value="THIAMINE PYROPHOSPHOKINASE"/>
    <property type="match status" value="1"/>
</dbReference>
<dbReference type="InterPro" id="IPR007373">
    <property type="entry name" value="Thiamin_PyroPKinase_B1-bd"/>
</dbReference>
<dbReference type="AlphaFoldDB" id="A0A364K768"/>
<dbReference type="Gene3D" id="3.40.50.10240">
    <property type="entry name" value="Thiamin pyrophosphokinase, catalytic domain"/>
    <property type="match status" value="1"/>
</dbReference>
<evidence type="ECO:0000313" key="8">
    <source>
        <dbReference type="Proteomes" id="UP000251213"/>
    </source>
</evidence>
<keyword evidence="4" id="KW-0067">ATP-binding</keyword>
<keyword evidence="3 7" id="KW-0418">Kinase</keyword>
<dbReference type="GO" id="GO:0005524">
    <property type="term" value="F:ATP binding"/>
    <property type="evidence" value="ECO:0007669"/>
    <property type="project" value="UniProtKB-KW"/>
</dbReference>
<dbReference type="GO" id="GO:0030975">
    <property type="term" value="F:thiamine binding"/>
    <property type="evidence" value="ECO:0007669"/>
    <property type="project" value="InterPro"/>
</dbReference>
<dbReference type="InterPro" id="IPR007371">
    <property type="entry name" value="TPK_catalytic"/>
</dbReference>
<feature type="domain" description="Thiamin pyrophosphokinase thiamin-binding" evidence="6">
    <location>
        <begin position="132"/>
        <end position="209"/>
    </location>
</feature>
<comment type="caution">
    <text evidence="7">The sequence shown here is derived from an EMBL/GenBank/DDBJ whole genome shotgun (WGS) entry which is preliminary data.</text>
</comment>
<dbReference type="InterPro" id="IPR053149">
    <property type="entry name" value="TPK"/>
</dbReference>
<evidence type="ECO:0000256" key="1">
    <source>
        <dbReference type="ARBA" id="ARBA00022679"/>
    </source>
</evidence>
<evidence type="ECO:0000256" key="5">
    <source>
        <dbReference type="NCBIfam" id="TIGR01378"/>
    </source>
</evidence>
<dbReference type="CDD" id="cd07995">
    <property type="entry name" value="TPK"/>
    <property type="match status" value="1"/>
</dbReference>
<dbReference type="Proteomes" id="UP000251213">
    <property type="component" value="Unassembled WGS sequence"/>
</dbReference>
<dbReference type="GO" id="GO:0006772">
    <property type="term" value="P:thiamine metabolic process"/>
    <property type="evidence" value="ECO:0007669"/>
    <property type="project" value="UniProtKB-UniRule"/>
</dbReference>
<evidence type="ECO:0000256" key="3">
    <source>
        <dbReference type="ARBA" id="ARBA00022777"/>
    </source>
</evidence>
<reference evidence="7 8" key="2">
    <citation type="submission" date="2018-06" db="EMBL/GenBank/DDBJ databases">
        <authorList>
            <person name="Zhirakovskaya E."/>
        </authorList>
    </citation>
    <scope>NUCLEOTIDE SEQUENCE [LARGE SCALE GENOMIC DNA]</scope>
    <source>
        <strain evidence="7 8">FBKL4.011</strain>
    </source>
</reference>
<dbReference type="SUPFAM" id="SSF63862">
    <property type="entry name" value="Thiamin pyrophosphokinase, substrate-binding domain"/>
    <property type="match status" value="1"/>
</dbReference>
<evidence type="ECO:0000259" key="6">
    <source>
        <dbReference type="SMART" id="SM00983"/>
    </source>
</evidence>
<gene>
    <name evidence="7" type="ORF">DL897_03760</name>
</gene>
<evidence type="ECO:0000256" key="2">
    <source>
        <dbReference type="ARBA" id="ARBA00022741"/>
    </source>
</evidence>
<dbReference type="NCBIfam" id="TIGR01378">
    <property type="entry name" value="thi_PPkinase"/>
    <property type="match status" value="1"/>
</dbReference>
<evidence type="ECO:0000313" key="7">
    <source>
        <dbReference type="EMBL" id="RAL26127.1"/>
    </source>
</evidence>
<name>A0A364K768_9BACL</name>
<protein>
    <recommendedName>
        <fullName evidence="5">Thiamine diphosphokinase</fullName>
        <ecNumber evidence="5">2.7.6.2</ecNumber>
    </recommendedName>
</protein>
<dbReference type="EC" id="2.7.6.2" evidence="5"/>
<dbReference type="InterPro" id="IPR006282">
    <property type="entry name" value="Thi_PPkinase"/>
</dbReference>
<dbReference type="SMART" id="SM00983">
    <property type="entry name" value="TPK_B1_binding"/>
    <property type="match status" value="1"/>
</dbReference>
<dbReference type="GO" id="GO:0004788">
    <property type="term" value="F:thiamine diphosphokinase activity"/>
    <property type="evidence" value="ECO:0007669"/>
    <property type="project" value="UniProtKB-UniRule"/>
</dbReference>
<dbReference type="SUPFAM" id="SSF63999">
    <property type="entry name" value="Thiamin pyrophosphokinase, catalytic domain"/>
    <property type="match status" value="1"/>
</dbReference>
<reference evidence="7 8" key="1">
    <citation type="submission" date="2018-06" db="EMBL/GenBank/DDBJ databases">
        <title>Thermoflavimicrobium daqus sp. nov., a thermophilic microbe isolated from Moutai-flavour Daqu.</title>
        <authorList>
            <person name="Wang X."/>
            <person name="Zhou H."/>
        </authorList>
    </citation>
    <scope>NUCLEOTIDE SEQUENCE [LARGE SCALE GENOMIC DNA]</scope>
    <source>
        <strain evidence="7 8">FBKL4.011</strain>
    </source>
</reference>
<accession>A0A364K768</accession>